<accession>A0A6S6RZS1</accession>
<proteinExistence type="predicted"/>
<keyword evidence="1" id="KW-0732">Signal</keyword>
<name>A0A6S6RZS1_9BACT</name>
<organism evidence="3">
    <name type="scientific">uncultured Sulfurovum sp</name>
    <dbReference type="NCBI Taxonomy" id="269237"/>
    <lineage>
        <taxon>Bacteria</taxon>
        <taxon>Pseudomonadati</taxon>
        <taxon>Campylobacterota</taxon>
        <taxon>Epsilonproteobacteria</taxon>
        <taxon>Campylobacterales</taxon>
        <taxon>Sulfurovaceae</taxon>
        <taxon>Sulfurovum</taxon>
        <taxon>environmental samples</taxon>
    </lineage>
</organism>
<feature type="domain" description="Outer membrane protein beta-barrel" evidence="2">
    <location>
        <begin position="10"/>
        <end position="182"/>
    </location>
</feature>
<evidence type="ECO:0000259" key="2">
    <source>
        <dbReference type="Pfam" id="PF13505"/>
    </source>
</evidence>
<dbReference type="EMBL" id="CACVAR010000039">
    <property type="protein sequence ID" value="CAA6799321.1"/>
    <property type="molecule type" value="Genomic_DNA"/>
</dbReference>
<evidence type="ECO:0000313" key="3">
    <source>
        <dbReference type="EMBL" id="CAA6799321.1"/>
    </source>
</evidence>
<dbReference type="Pfam" id="PF13505">
    <property type="entry name" value="OMP_b-brl"/>
    <property type="match status" value="1"/>
</dbReference>
<protein>
    <recommendedName>
        <fullName evidence="2">Outer membrane protein beta-barrel domain-containing protein</fullName>
    </recommendedName>
</protein>
<sequence length="182" mass="19974">MHKSLIIILVSSSVILAQSPKVYLNMSPIWSSYESKGITSEFKPTGFKWTAGYVVKEFSYASLALEGSAILGVNNDKKSTVQNSSGETFNTAQVSIDKMYSLNVKSMFPLTQSFNANLYVGGTRGKVFSSSDESTSKGAFESSISYGAGLEYWTPVDVSLYANYMQYFKNLDAIEVGVGFRF</sequence>
<dbReference type="AlphaFoldDB" id="A0A6S6RZS1"/>
<dbReference type="InterPro" id="IPR027385">
    <property type="entry name" value="Beta-barrel_OMP"/>
</dbReference>
<dbReference type="Gene3D" id="2.40.160.20">
    <property type="match status" value="1"/>
</dbReference>
<dbReference type="InterPro" id="IPR011250">
    <property type="entry name" value="OMP/PagP_B-barrel"/>
</dbReference>
<dbReference type="SUPFAM" id="SSF56925">
    <property type="entry name" value="OMPA-like"/>
    <property type="match status" value="1"/>
</dbReference>
<gene>
    <name evidence="3" type="ORF">HELGO_WM30494</name>
</gene>
<evidence type="ECO:0000256" key="1">
    <source>
        <dbReference type="ARBA" id="ARBA00022729"/>
    </source>
</evidence>
<reference evidence="3" key="1">
    <citation type="submission" date="2020-01" db="EMBL/GenBank/DDBJ databases">
        <authorList>
            <person name="Meier V. D."/>
            <person name="Meier V D."/>
        </authorList>
    </citation>
    <scope>NUCLEOTIDE SEQUENCE</scope>
    <source>
        <strain evidence="3">HLG_WM_MAG_03</strain>
    </source>
</reference>